<organism evidence="13 14">
    <name type="scientific">Pseudomarimonas arenosa</name>
    <dbReference type="NCBI Taxonomy" id="2774145"/>
    <lineage>
        <taxon>Bacteria</taxon>
        <taxon>Pseudomonadati</taxon>
        <taxon>Pseudomonadota</taxon>
        <taxon>Gammaproteobacteria</taxon>
        <taxon>Lysobacterales</taxon>
        <taxon>Lysobacteraceae</taxon>
        <taxon>Pseudomarimonas</taxon>
    </lineage>
</organism>
<dbReference type="GO" id="GO:0043190">
    <property type="term" value="C:ATP-binding cassette (ABC) transporter complex"/>
    <property type="evidence" value="ECO:0007669"/>
    <property type="project" value="InterPro"/>
</dbReference>
<keyword evidence="8 12" id="KW-0812">Transmembrane</keyword>
<keyword evidence="6" id="KW-1003">Cell membrane</keyword>
<evidence type="ECO:0000256" key="2">
    <source>
        <dbReference type="ARBA" id="ARBA00004429"/>
    </source>
</evidence>
<evidence type="ECO:0000256" key="6">
    <source>
        <dbReference type="ARBA" id="ARBA00022475"/>
    </source>
</evidence>
<comment type="subunit">
    <text evidence="11">Component of the lipopolysaccharide transport and assembly complex. The LptBFG transporter is composed of two ATP-binding proteins (LptB) and two transmembrane proteins (LptF and LptG).</text>
</comment>
<evidence type="ECO:0000256" key="12">
    <source>
        <dbReference type="SAM" id="Phobius"/>
    </source>
</evidence>
<keyword evidence="7" id="KW-0997">Cell inner membrane</keyword>
<comment type="function">
    <text evidence="1">Part of the ABC transporter complex LptBFG involved in the translocation of lipopolysaccharide (LPS) from the inner membrane to the outer membrane.</text>
</comment>
<keyword evidence="9 12" id="KW-1133">Transmembrane helix</keyword>
<keyword evidence="5" id="KW-0813">Transport</keyword>
<evidence type="ECO:0000256" key="8">
    <source>
        <dbReference type="ARBA" id="ARBA00022692"/>
    </source>
</evidence>
<dbReference type="PANTHER" id="PTHR33529">
    <property type="entry name" value="SLR0882 PROTEIN-RELATED"/>
    <property type="match status" value="1"/>
</dbReference>
<dbReference type="RefSeq" id="WP_192028403.1">
    <property type="nucleotide sequence ID" value="NZ_JACYTR010000006.1"/>
</dbReference>
<evidence type="ECO:0000256" key="9">
    <source>
        <dbReference type="ARBA" id="ARBA00022989"/>
    </source>
</evidence>
<evidence type="ECO:0000256" key="10">
    <source>
        <dbReference type="ARBA" id="ARBA00023136"/>
    </source>
</evidence>
<feature type="transmembrane region" description="Helical" evidence="12">
    <location>
        <begin position="57"/>
        <end position="78"/>
    </location>
</feature>
<reference evidence="13 14" key="1">
    <citation type="submission" date="2020-09" db="EMBL/GenBank/DDBJ databases">
        <title>Pseudoxanthomonas sp. CAU 1598 isolated from sand of Yaerae Beach.</title>
        <authorList>
            <person name="Kim W."/>
        </authorList>
    </citation>
    <scope>NUCLEOTIDE SEQUENCE [LARGE SCALE GENOMIC DNA]</scope>
    <source>
        <strain evidence="13 14">CAU 1598</strain>
    </source>
</reference>
<feature type="transmembrane region" description="Helical" evidence="12">
    <location>
        <begin position="300"/>
        <end position="321"/>
    </location>
</feature>
<keyword evidence="10 12" id="KW-0472">Membrane</keyword>
<comment type="subcellular location">
    <subcellularLocation>
        <location evidence="2">Cell inner membrane</location>
        <topology evidence="2">Multi-pass membrane protein</topology>
    </subcellularLocation>
</comment>
<dbReference type="Pfam" id="PF03739">
    <property type="entry name" value="LptF_LptG"/>
    <property type="match status" value="1"/>
</dbReference>
<evidence type="ECO:0000313" key="13">
    <source>
        <dbReference type="EMBL" id="MBD8525057.1"/>
    </source>
</evidence>
<comment type="similarity">
    <text evidence="3">Belongs to the LptF/LptG family.</text>
</comment>
<dbReference type="PANTHER" id="PTHR33529:SF7">
    <property type="entry name" value="LIPOPOLYSACCHARIDE EXPORT SYSTEM PERMEASE PROTEIN LPTF"/>
    <property type="match status" value="1"/>
</dbReference>
<dbReference type="AlphaFoldDB" id="A0AAW3ZIT9"/>
<keyword evidence="14" id="KW-1185">Reference proteome</keyword>
<proteinExistence type="inferred from homology"/>
<evidence type="ECO:0000256" key="11">
    <source>
        <dbReference type="ARBA" id="ARBA00026081"/>
    </source>
</evidence>
<dbReference type="InterPro" id="IPR005495">
    <property type="entry name" value="LptG/LptF_permease"/>
</dbReference>
<protein>
    <recommendedName>
        <fullName evidence="4">Lipopolysaccharide export system permease protein LptF</fullName>
    </recommendedName>
</protein>
<gene>
    <name evidence="13" type="primary">lptF</name>
    <name evidence="13" type="ORF">IFO71_04815</name>
</gene>
<dbReference type="InterPro" id="IPR030922">
    <property type="entry name" value="LptF"/>
</dbReference>
<evidence type="ECO:0000313" key="14">
    <source>
        <dbReference type="Proteomes" id="UP000613768"/>
    </source>
</evidence>
<evidence type="ECO:0000256" key="1">
    <source>
        <dbReference type="ARBA" id="ARBA00002265"/>
    </source>
</evidence>
<dbReference type="GO" id="GO:0015920">
    <property type="term" value="P:lipopolysaccharide transport"/>
    <property type="evidence" value="ECO:0007669"/>
    <property type="project" value="TreeGrafter"/>
</dbReference>
<accession>A0AAW3ZIT9</accession>
<dbReference type="EMBL" id="JACYTR010000006">
    <property type="protein sequence ID" value="MBD8525057.1"/>
    <property type="molecule type" value="Genomic_DNA"/>
</dbReference>
<dbReference type="NCBIfam" id="TIGR04407">
    <property type="entry name" value="LptF_YjgP"/>
    <property type="match status" value="1"/>
</dbReference>
<feature type="transmembrane region" description="Helical" evidence="12">
    <location>
        <begin position="99"/>
        <end position="122"/>
    </location>
</feature>
<dbReference type="GO" id="GO:0055085">
    <property type="term" value="P:transmembrane transport"/>
    <property type="evidence" value="ECO:0007669"/>
    <property type="project" value="InterPro"/>
</dbReference>
<comment type="caution">
    <text evidence="13">The sequence shown here is derived from an EMBL/GenBank/DDBJ whole genome shotgun (WGS) entry which is preliminary data.</text>
</comment>
<evidence type="ECO:0000256" key="4">
    <source>
        <dbReference type="ARBA" id="ARBA00014213"/>
    </source>
</evidence>
<sequence>MRLIDRYLLREMAASFAASFSIFLLVSTSGVLADLLARIARGKVPAALLLSQLGLRVVDALPMLLPLALFVGVLLAVGRLYRDSEASVLAAAGLGPSTLLRPALVLILPVTLLVAALSMWLAPSALNLSKQMIDAANKSLLVAGLEPGRFVELPGRHAVVYLGEMSDDGSTFGRLFVHSERDGRIDVVTARSGELFVESIGEERYLRLEDGFRAEGVPGQSDYRVMRFQRNDIRVPDSEEDVSDREVERLTTTRLIAERSNESSAELHWRLAAPLATLALALLAVPLARSPPRAARYGGLLIALLSYLLYLFVLMIGRSWLSEGKLPLPLGLWWAHLPVFGMALLLLARSNRMPRPSGRLKANRA</sequence>
<evidence type="ECO:0000256" key="5">
    <source>
        <dbReference type="ARBA" id="ARBA00022448"/>
    </source>
</evidence>
<dbReference type="Proteomes" id="UP000613768">
    <property type="component" value="Unassembled WGS sequence"/>
</dbReference>
<name>A0AAW3ZIT9_9GAMM</name>
<evidence type="ECO:0000256" key="3">
    <source>
        <dbReference type="ARBA" id="ARBA00007725"/>
    </source>
</evidence>
<feature type="transmembrane region" description="Helical" evidence="12">
    <location>
        <begin position="333"/>
        <end position="351"/>
    </location>
</feature>
<evidence type="ECO:0000256" key="7">
    <source>
        <dbReference type="ARBA" id="ARBA00022519"/>
    </source>
</evidence>